<dbReference type="EMBL" id="KZ084097">
    <property type="protein sequence ID" value="OSD04218.1"/>
    <property type="molecule type" value="Genomic_DNA"/>
</dbReference>
<name>A0A1Y2ISZ3_TRAC3</name>
<dbReference type="AlphaFoldDB" id="A0A1Y2ISZ3"/>
<evidence type="ECO:0000313" key="3">
    <source>
        <dbReference type="Proteomes" id="UP000193067"/>
    </source>
</evidence>
<sequence length="408" mass="44386">MIRYKTHNTPQQLSMLTDFSLESAGVAEKELRKQVLAAVRKAGYKGKASPSKVAGPSKSAAPSSSSAAEPGFLKPQRKRKRDDDLNDLLPSRPREEADVYGSLEFNEILDEEAIKSKYTVVNRAPIMMAWAFVVAERLGFGREEALSIASVYTEMNAVTKGVSLGIYKDGEQRGREASRTGSQPYVELMGRRWLDFLALAALNTWPAPRCLDVDLLSIPYQNVRPSTRRAADAAQRSPLARPLYQTASSQWHALSSGKPAPPAAAFSYITRALRQTAPHIVGALRLLAASYPPSELNEKGFSLYADFRPASEGWGQKGEVRCSTILALRKAGGGSTEGAHTDTASADRLVKLDPEEPNAPPGNAPQAEEPAAKKLKLAPKPESQEKDEYDAALDDDALFNDFDLSSIP</sequence>
<reference evidence="2 3" key="1">
    <citation type="journal article" date="2015" name="Biotechnol. Biofuels">
        <title>Enhanced degradation of softwood versus hardwood by the white-rot fungus Pycnoporus coccineus.</title>
        <authorList>
            <person name="Couturier M."/>
            <person name="Navarro D."/>
            <person name="Chevret D."/>
            <person name="Henrissat B."/>
            <person name="Piumi F."/>
            <person name="Ruiz-Duenas F.J."/>
            <person name="Martinez A.T."/>
            <person name="Grigoriev I.V."/>
            <person name="Riley R."/>
            <person name="Lipzen A."/>
            <person name="Berrin J.G."/>
            <person name="Master E.R."/>
            <person name="Rosso M.N."/>
        </authorList>
    </citation>
    <scope>NUCLEOTIDE SEQUENCE [LARGE SCALE GENOMIC DNA]</scope>
    <source>
        <strain evidence="2 3">BRFM310</strain>
    </source>
</reference>
<protein>
    <submittedName>
        <fullName evidence="2">Uncharacterized protein</fullName>
    </submittedName>
</protein>
<gene>
    <name evidence="2" type="ORF">PYCCODRAFT_1364382</name>
</gene>
<accession>A0A1Y2ISZ3</accession>
<dbReference type="Proteomes" id="UP000193067">
    <property type="component" value="Unassembled WGS sequence"/>
</dbReference>
<feature type="compositionally biased region" description="Low complexity" evidence="1">
    <location>
        <begin position="47"/>
        <end position="68"/>
    </location>
</feature>
<organism evidence="2 3">
    <name type="scientific">Trametes coccinea (strain BRFM310)</name>
    <name type="common">Pycnoporus coccineus</name>
    <dbReference type="NCBI Taxonomy" id="1353009"/>
    <lineage>
        <taxon>Eukaryota</taxon>
        <taxon>Fungi</taxon>
        <taxon>Dikarya</taxon>
        <taxon>Basidiomycota</taxon>
        <taxon>Agaricomycotina</taxon>
        <taxon>Agaricomycetes</taxon>
        <taxon>Polyporales</taxon>
        <taxon>Polyporaceae</taxon>
        <taxon>Trametes</taxon>
    </lineage>
</organism>
<feature type="region of interest" description="Disordered" evidence="1">
    <location>
        <begin position="43"/>
        <end position="93"/>
    </location>
</feature>
<evidence type="ECO:0000313" key="2">
    <source>
        <dbReference type="EMBL" id="OSD04218.1"/>
    </source>
</evidence>
<feature type="region of interest" description="Disordered" evidence="1">
    <location>
        <begin position="352"/>
        <end position="388"/>
    </location>
</feature>
<keyword evidence="3" id="KW-1185">Reference proteome</keyword>
<evidence type="ECO:0000256" key="1">
    <source>
        <dbReference type="SAM" id="MobiDB-lite"/>
    </source>
</evidence>
<proteinExistence type="predicted"/>
<dbReference type="OrthoDB" id="514070at2759"/>